<dbReference type="SMART" id="SM00990">
    <property type="entry name" value="VRR_NUC"/>
    <property type="match status" value="1"/>
</dbReference>
<proteinExistence type="predicted"/>
<evidence type="ECO:0000259" key="4">
    <source>
        <dbReference type="SMART" id="SM00990"/>
    </source>
</evidence>
<dbReference type="GO" id="GO:0003676">
    <property type="term" value="F:nucleic acid binding"/>
    <property type="evidence" value="ECO:0007669"/>
    <property type="project" value="InterPro"/>
</dbReference>
<dbReference type="InterPro" id="IPR011856">
    <property type="entry name" value="tRNA_endonuc-like_dom_sf"/>
</dbReference>
<keyword evidence="2" id="KW-0540">Nuclease</keyword>
<dbReference type="Proteomes" id="UP000747013">
    <property type="component" value="Unassembled WGS sequence"/>
</dbReference>
<dbReference type="AlphaFoldDB" id="A0A921L9N8"/>
<evidence type="ECO:0000313" key="5">
    <source>
        <dbReference type="EMBL" id="HJF87299.1"/>
    </source>
</evidence>
<gene>
    <name evidence="5" type="ORF">K8V88_07660</name>
</gene>
<keyword evidence="3" id="KW-0378">Hydrolase</keyword>
<sequence>MNKTEEHDIQSQIMIDVSKHHCHIFRTNTGTVEMKRGGYFRAGPPSGFPDLTGFKDSNGKIFFIEVKKRTGRARDDQIQFHYMLTNHNIIHGIARSPEDALKIIDEELIGFGFEDYEQ</sequence>
<accession>A0A921L9N8</accession>
<dbReference type="GO" id="GO:0004518">
    <property type="term" value="F:nuclease activity"/>
    <property type="evidence" value="ECO:0007669"/>
    <property type="project" value="UniProtKB-KW"/>
</dbReference>
<name>A0A921L9N8_9LACO</name>
<evidence type="ECO:0000256" key="2">
    <source>
        <dbReference type="ARBA" id="ARBA00022722"/>
    </source>
</evidence>
<evidence type="ECO:0000256" key="3">
    <source>
        <dbReference type="ARBA" id="ARBA00022801"/>
    </source>
</evidence>
<evidence type="ECO:0000256" key="1">
    <source>
        <dbReference type="ARBA" id="ARBA00001946"/>
    </source>
</evidence>
<dbReference type="Gene3D" id="3.40.1350.10">
    <property type="match status" value="1"/>
</dbReference>
<dbReference type="EMBL" id="DYWC01000177">
    <property type="protein sequence ID" value="HJF87299.1"/>
    <property type="molecule type" value="Genomic_DNA"/>
</dbReference>
<dbReference type="GO" id="GO:0016788">
    <property type="term" value="F:hydrolase activity, acting on ester bonds"/>
    <property type="evidence" value="ECO:0007669"/>
    <property type="project" value="InterPro"/>
</dbReference>
<comment type="caution">
    <text evidence="5">The sequence shown here is derived from an EMBL/GenBank/DDBJ whole genome shotgun (WGS) entry which is preliminary data.</text>
</comment>
<dbReference type="InterPro" id="IPR014883">
    <property type="entry name" value="VRR_NUC"/>
</dbReference>
<organism evidence="5 6">
    <name type="scientific">Companilactobacillus farciminis</name>
    <dbReference type="NCBI Taxonomy" id="1612"/>
    <lineage>
        <taxon>Bacteria</taxon>
        <taxon>Bacillati</taxon>
        <taxon>Bacillota</taxon>
        <taxon>Bacilli</taxon>
        <taxon>Lactobacillales</taxon>
        <taxon>Lactobacillaceae</taxon>
        <taxon>Companilactobacillus</taxon>
    </lineage>
</organism>
<protein>
    <submittedName>
        <fullName evidence="5">VRR-NUC domain-containing protein</fullName>
    </submittedName>
</protein>
<feature type="domain" description="VRR-NUC" evidence="4">
    <location>
        <begin position="4"/>
        <end position="98"/>
    </location>
</feature>
<comment type="cofactor">
    <cofactor evidence="1">
        <name>Mg(2+)</name>
        <dbReference type="ChEBI" id="CHEBI:18420"/>
    </cofactor>
</comment>
<evidence type="ECO:0000313" key="6">
    <source>
        <dbReference type="Proteomes" id="UP000747013"/>
    </source>
</evidence>
<reference evidence="5" key="1">
    <citation type="journal article" date="2021" name="PeerJ">
        <title>Extensive microbial diversity within the chicken gut microbiome revealed by metagenomics and culture.</title>
        <authorList>
            <person name="Gilroy R."/>
            <person name="Ravi A."/>
            <person name="Getino M."/>
            <person name="Pursley I."/>
            <person name="Horton D.L."/>
            <person name="Alikhan N.F."/>
            <person name="Baker D."/>
            <person name="Gharbi K."/>
            <person name="Hall N."/>
            <person name="Watson M."/>
            <person name="Adriaenssens E.M."/>
            <person name="Foster-Nyarko E."/>
            <person name="Jarju S."/>
            <person name="Secka A."/>
            <person name="Antonio M."/>
            <person name="Oren A."/>
            <person name="Chaudhuri R.R."/>
            <person name="La Ragione R."/>
            <person name="Hildebrand F."/>
            <person name="Pallen M.J."/>
        </authorList>
    </citation>
    <scope>NUCLEOTIDE SEQUENCE</scope>
    <source>
        <strain evidence="5">7886</strain>
    </source>
</reference>
<dbReference type="Pfam" id="PF08774">
    <property type="entry name" value="VRR_NUC"/>
    <property type="match status" value="1"/>
</dbReference>
<reference evidence="5" key="2">
    <citation type="submission" date="2021-09" db="EMBL/GenBank/DDBJ databases">
        <authorList>
            <person name="Gilroy R."/>
        </authorList>
    </citation>
    <scope>NUCLEOTIDE SEQUENCE</scope>
    <source>
        <strain evidence="5">7886</strain>
    </source>
</reference>